<evidence type="ECO:0000313" key="2">
    <source>
        <dbReference type="EMBL" id="QCN86494.1"/>
    </source>
</evidence>
<keyword evidence="4" id="KW-1185">Reference proteome</keyword>
<name>A0A3S9ZFW3_STRGD</name>
<dbReference type="Proteomes" id="UP000271291">
    <property type="component" value="Chromosome"/>
</dbReference>
<dbReference type="OrthoDB" id="4271009at2"/>
<gene>
    <name evidence="2" type="ORF">DDJ31_17185</name>
    <name evidence="1" type="ORF">ELQ87_22080</name>
</gene>
<dbReference type="KEGG" id="sgd:ELQ87_22080"/>
<proteinExistence type="predicted"/>
<evidence type="ECO:0000313" key="4">
    <source>
        <dbReference type="Proteomes" id="UP000501753"/>
    </source>
</evidence>
<protein>
    <submittedName>
        <fullName evidence="1">Uncharacterized protein</fullName>
    </submittedName>
</protein>
<dbReference type="Proteomes" id="UP000501753">
    <property type="component" value="Chromosome"/>
</dbReference>
<sequence length="115" mass="12435">MRPCDAVGRPPLDELLRQLRRVGEDLGEPHAYEGEVACEPVAGHGGSHAAYLCEIDPDTQLWVLWDAAGFTYALLPPCPARGPREDTVCHLFDGHEPGHSWELGACRSCAGRGAC</sequence>
<dbReference type="EMBL" id="CP034687">
    <property type="protein sequence ID" value="AZS86645.1"/>
    <property type="molecule type" value="Genomic_DNA"/>
</dbReference>
<dbReference type="RefSeq" id="WP_127179456.1">
    <property type="nucleotide sequence ID" value="NZ_CP029078.1"/>
</dbReference>
<accession>A0A3S9ZFW3</accession>
<evidence type="ECO:0000313" key="3">
    <source>
        <dbReference type="Proteomes" id="UP000271291"/>
    </source>
</evidence>
<dbReference type="AlphaFoldDB" id="A0A3S9ZFW3"/>
<organism evidence="1 3">
    <name type="scientific">Streptomyces griseoviridis</name>
    <dbReference type="NCBI Taxonomy" id="45398"/>
    <lineage>
        <taxon>Bacteria</taxon>
        <taxon>Bacillati</taxon>
        <taxon>Actinomycetota</taxon>
        <taxon>Actinomycetes</taxon>
        <taxon>Kitasatosporales</taxon>
        <taxon>Streptomycetaceae</taxon>
        <taxon>Streptomyces</taxon>
    </lineage>
</organism>
<reference evidence="1 3" key="2">
    <citation type="submission" date="2018-12" db="EMBL/GenBank/DDBJ databases">
        <title>Streptomyces griseoviridis F1-27 complete genome.</title>
        <authorList>
            <person name="Mariita R.M."/>
            <person name="Sello J.K."/>
        </authorList>
    </citation>
    <scope>NUCLEOTIDE SEQUENCE [LARGE SCALE GENOMIC DNA]</scope>
    <source>
        <strain evidence="1 3">F1-27</strain>
    </source>
</reference>
<evidence type="ECO:0000313" key="1">
    <source>
        <dbReference type="EMBL" id="AZS86645.1"/>
    </source>
</evidence>
<dbReference type="EMBL" id="CP029078">
    <property type="protein sequence ID" value="QCN86494.1"/>
    <property type="molecule type" value="Genomic_DNA"/>
</dbReference>
<reference evidence="2 4" key="1">
    <citation type="submission" date="2018-04" db="EMBL/GenBank/DDBJ databases">
        <title>Complete genome sequences of Streptomyces griseoviridis K61 and characterization of antagonistic properties of biological control agents.</title>
        <authorList>
            <person name="Mariita R.M."/>
            <person name="Sello J.K."/>
        </authorList>
    </citation>
    <scope>NUCLEOTIDE SEQUENCE [LARGE SCALE GENOMIC DNA]</scope>
    <source>
        <strain evidence="2 4">K61</strain>
    </source>
</reference>